<dbReference type="EMBL" id="JAGTTL010000006">
    <property type="protein sequence ID" value="KAK6320773.1"/>
    <property type="molecule type" value="Genomic_DNA"/>
</dbReference>
<evidence type="ECO:0000313" key="3">
    <source>
        <dbReference type="Proteomes" id="UP001356427"/>
    </source>
</evidence>
<name>A0AAN8LXS4_9TELE</name>
<evidence type="ECO:0000313" key="2">
    <source>
        <dbReference type="EMBL" id="KAK6320773.1"/>
    </source>
</evidence>
<evidence type="ECO:0000256" key="1">
    <source>
        <dbReference type="SAM" id="Phobius"/>
    </source>
</evidence>
<dbReference type="Proteomes" id="UP001356427">
    <property type="component" value="Unassembled WGS sequence"/>
</dbReference>
<proteinExistence type="predicted"/>
<feature type="transmembrane region" description="Helical" evidence="1">
    <location>
        <begin position="52"/>
        <end position="72"/>
    </location>
</feature>
<keyword evidence="1" id="KW-1133">Transmembrane helix</keyword>
<reference evidence="2 3" key="1">
    <citation type="submission" date="2021-04" db="EMBL/GenBank/DDBJ databases">
        <authorList>
            <person name="De Guttry C."/>
            <person name="Zahm M."/>
            <person name="Klopp C."/>
            <person name="Cabau C."/>
            <person name="Louis A."/>
            <person name="Berthelot C."/>
            <person name="Parey E."/>
            <person name="Roest Crollius H."/>
            <person name="Montfort J."/>
            <person name="Robinson-Rechavi M."/>
            <person name="Bucao C."/>
            <person name="Bouchez O."/>
            <person name="Gislard M."/>
            <person name="Lluch J."/>
            <person name="Milhes M."/>
            <person name="Lampietro C."/>
            <person name="Lopez Roques C."/>
            <person name="Donnadieu C."/>
            <person name="Braasch I."/>
            <person name="Desvignes T."/>
            <person name="Postlethwait J."/>
            <person name="Bobe J."/>
            <person name="Wedekind C."/>
            <person name="Guiguen Y."/>
        </authorList>
    </citation>
    <scope>NUCLEOTIDE SEQUENCE [LARGE SCALE GENOMIC DNA]</scope>
    <source>
        <strain evidence="2">Cs_M1</strain>
        <tissue evidence="2">Blood</tissue>
    </source>
</reference>
<dbReference type="AlphaFoldDB" id="A0AAN8LXS4"/>
<keyword evidence="1" id="KW-0812">Transmembrane</keyword>
<sequence>MDRSLKKDKRRSLIIRYFLPGMLLSSWDVTVFLGRYCLPGTLLSSWDVTVFLGRYCLPGMLLSSWDVTVFLAMDGDRGSPKAVTKDVQVPVLNLSKTSLTPMQESMLTR</sequence>
<accession>A0AAN8LXS4</accession>
<keyword evidence="1" id="KW-0472">Membrane</keyword>
<feature type="transmembrane region" description="Helical" evidence="1">
    <location>
        <begin position="12"/>
        <end position="32"/>
    </location>
</feature>
<comment type="caution">
    <text evidence="2">The sequence shown here is derived from an EMBL/GenBank/DDBJ whole genome shotgun (WGS) entry which is preliminary data.</text>
</comment>
<keyword evidence="3" id="KW-1185">Reference proteome</keyword>
<organism evidence="2 3">
    <name type="scientific">Coregonus suidteri</name>
    <dbReference type="NCBI Taxonomy" id="861788"/>
    <lineage>
        <taxon>Eukaryota</taxon>
        <taxon>Metazoa</taxon>
        <taxon>Chordata</taxon>
        <taxon>Craniata</taxon>
        <taxon>Vertebrata</taxon>
        <taxon>Euteleostomi</taxon>
        <taxon>Actinopterygii</taxon>
        <taxon>Neopterygii</taxon>
        <taxon>Teleostei</taxon>
        <taxon>Protacanthopterygii</taxon>
        <taxon>Salmoniformes</taxon>
        <taxon>Salmonidae</taxon>
        <taxon>Coregoninae</taxon>
        <taxon>Coregonus</taxon>
    </lineage>
</organism>
<protein>
    <submittedName>
        <fullName evidence="2">Uncharacterized protein</fullName>
    </submittedName>
</protein>
<gene>
    <name evidence="2" type="ORF">J4Q44_G00077490</name>
</gene>